<keyword evidence="1" id="KW-0732">Signal</keyword>
<evidence type="ECO:0008006" key="4">
    <source>
        <dbReference type="Google" id="ProtNLM"/>
    </source>
</evidence>
<accession>A0ABU7E8U1</accession>
<organism evidence="2 3">
    <name type="scientific">Characodon lateralis</name>
    <dbReference type="NCBI Taxonomy" id="208331"/>
    <lineage>
        <taxon>Eukaryota</taxon>
        <taxon>Metazoa</taxon>
        <taxon>Chordata</taxon>
        <taxon>Craniata</taxon>
        <taxon>Vertebrata</taxon>
        <taxon>Euteleostomi</taxon>
        <taxon>Actinopterygii</taxon>
        <taxon>Neopterygii</taxon>
        <taxon>Teleostei</taxon>
        <taxon>Neoteleostei</taxon>
        <taxon>Acanthomorphata</taxon>
        <taxon>Ovalentaria</taxon>
        <taxon>Atherinomorphae</taxon>
        <taxon>Cyprinodontiformes</taxon>
        <taxon>Goodeidae</taxon>
        <taxon>Characodon</taxon>
    </lineage>
</organism>
<evidence type="ECO:0000313" key="2">
    <source>
        <dbReference type="EMBL" id="MED6283537.1"/>
    </source>
</evidence>
<protein>
    <recommendedName>
        <fullName evidence="4">Secreted protein</fullName>
    </recommendedName>
</protein>
<keyword evidence="3" id="KW-1185">Reference proteome</keyword>
<sequence>MFMFMKVFLVLVQTFTGQFSTFCWHRGGPWSGYISSQRFNSPASQFQMFSQVASPYAALVVGSRMEKEVQHRAMFSSGIVAVTPPSWDWLKIAQRCALWGILPV</sequence>
<comment type="caution">
    <text evidence="2">The sequence shown here is derived from an EMBL/GenBank/DDBJ whole genome shotgun (WGS) entry which is preliminary data.</text>
</comment>
<name>A0ABU7E8U1_9TELE</name>
<dbReference type="Proteomes" id="UP001352852">
    <property type="component" value="Unassembled WGS sequence"/>
</dbReference>
<evidence type="ECO:0000256" key="1">
    <source>
        <dbReference type="SAM" id="SignalP"/>
    </source>
</evidence>
<gene>
    <name evidence="2" type="ORF">CHARACLAT_009867</name>
</gene>
<dbReference type="EMBL" id="JAHUTJ010049795">
    <property type="protein sequence ID" value="MED6283537.1"/>
    <property type="molecule type" value="Genomic_DNA"/>
</dbReference>
<reference evidence="2 3" key="1">
    <citation type="submission" date="2021-06" db="EMBL/GenBank/DDBJ databases">
        <authorList>
            <person name="Palmer J.M."/>
        </authorList>
    </citation>
    <scope>NUCLEOTIDE SEQUENCE [LARGE SCALE GENOMIC DNA]</scope>
    <source>
        <strain evidence="2 3">CL_MEX2019</strain>
        <tissue evidence="2">Muscle</tissue>
    </source>
</reference>
<proteinExistence type="predicted"/>
<feature type="signal peptide" evidence="1">
    <location>
        <begin position="1"/>
        <end position="17"/>
    </location>
</feature>
<feature type="chain" id="PRO_5047456333" description="Secreted protein" evidence="1">
    <location>
        <begin position="18"/>
        <end position="104"/>
    </location>
</feature>
<evidence type="ECO:0000313" key="3">
    <source>
        <dbReference type="Proteomes" id="UP001352852"/>
    </source>
</evidence>